<protein>
    <recommendedName>
        <fullName evidence="3">DUF2283 domain-containing protein</fullName>
    </recommendedName>
</protein>
<dbReference type="RefSeq" id="WP_209850635.1">
    <property type="nucleotide sequence ID" value="NZ_CBCRVE010000007.1"/>
</dbReference>
<dbReference type="Proteomes" id="UP001519273">
    <property type="component" value="Unassembled WGS sequence"/>
</dbReference>
<evidence type="ECO:0000313" key="2">
    <source>
        <dbReference type="Proteomes" id="UP001519273"/>
    </source>
</evidence>
<organism evidence="1 2">
    <name type="scientific">Paenibacillus sediminis</name>
    <dbReference type="NCBI Taxonomy" id="664909"/>
    <lineage>
        <taxon>Bacteria</taxon>
        <taxon>Bacillati</taxon>
        <taxon>Bacillota</taxon>
        <taxon>Bacilli</taxon>
        <taxon>Bacillales</taxon>
        <taxon>Paenibacillaceae</taxon>
        <taxon>Paenibacillus</taxon>
    </lineage>
</organism>
<keyword evidence="2" id="KW-1185">Reference proteome</keyword>
<gene>
    <name evidence="1" type="ORF">J2Z20_002554</name>
</gene>
<reference evidence="1 2" key="1">
    <citation type="submission" date="2021-03" db="EMBL/GenBank/DDBJ databases">
        <title>Genomic Encyclopedia of Type Strains, Phase IV (KMG-IV): sequencing the most valuable type-strain genomes for metagenomic binning, comparative biology and taxonomic classification.</title>
        <authorList>
            <person name="Goeker M."/>
        </authorList>
    </citation>
    <scope>NUCLEOTIDE SEQUENCE [LARGE SCALE GENOMIC DNA]</scope>
    <source>
        <strain evidence="1 2">DSM 23491</strain>
    </source>
</reference>
<evidence type="ECO:0008006" key="3">
    <source>
        <dbReference type="Google" id="ProtNLM"/>
    </source>
</evidence>
<proteinExistence type="predicted"/>
<name>A0ABS4H598_9BACL</name>
<dbReference type="EMBL" id="JAGGKP010000006">
    <property type="protein sequence ID" value="MBP1937641.1"/>
    <property type="molecule type" value="Genomic_DNA"/>
</dbReference>
<comment type="caution">
    <text evidence="1">The sequence shown here is derived from an EMBL/GenBank/DDBJ whole genome shotgun (WGS) entry which is preliminary data.</text>
</comment>
<sequence length="56" mass="6494">MSQFLWFLEEEDSVDITFDNGSGETISIKEISDGLKGELFTEDGWISRFSRKKNME</sequence>
<accession>A0ABS4H598</accession>
<evidence type="ECO:0000313" key="1">
    <source>
        <dbReference type="EMBL" id="MBP1937641.1"/>
    </source>
</evidence>